<dbReference type="GO" id="GO:0006508">
    <property type="term" value="P:proteolysis"/>
    <property type="evidence" value="ECO:0007669"/>
    <property type="project" value="InterPro"/>
</dbReference>
<dbReference type="InterPro" id="IPR001940">
    <property type="entry name" value="Peptidase_S1C"/>
</dbReference>
<keyword evidence="3 5" id="KW-1133">Transmembrane helix</keyword>
<dbReference type="SUPFAM" id="SSF50494">
    <property type="entry name" value="Trypsin-like serine proteases"/>
    <property type="match status" value="1"/>
</dbReference>
<dbReference type="OrthoDB" id="9766361at2"/>
<dbReference type="RefSeq" id="WP_091695950.1">
    <property type="nucleotide sequence ID" value="NZ_FPCG01000003.1"/>
</dbReference>
<dbReference type="InterPro" id="IPR043504">
    <property type="entry name" value="Peptidase_S1_PA_chymotrypsin"/>
</dbReference>
<dbReference type="Proteomes" id="UP000198881">
    <property type="component" value="Unassembled WGS sequence"/>
</dbReference>
<dbReference type="PANTHER" id="PTHR22939">
    <property type="entry name" value="SERINE PROTEASE FAMILY S1C HTRA-RELATED"/>
    <property type="match status" value="1"/>
</dbReference>
<keyword evidence="7" id="KW-1185">Reference proteome</keyword>
<feature type="transmembrane region" description="Helical" evidence="5">
    <location>
        <begin position="62"/>
        <end position="85"/>
    </location>
</feature>
<name>A0A1I7MJZ2_9MICC</name>
<sequence>MPWGLTWLDAALLLILVMFLVAGYRRGFWVTLGTMAGLIAGAIASFFSIPLVSSWVDDPAWRWVAIIAAAILLIVVGQAIGAAIGRWIRLRLSLPALRTADRLAGAVANTVVAAALIGLLAFSAGTMGVPSVTSAVSQSRVISTINKVAPDQTKGMIAQIRAAVAGAGLVPEIDQPVAPEASTPTVAPTAPPPGDALTEASKSVVRITGTSVECGQNQTGSGFAIAPDRVVTNAHVVAGLTEPAVEQIDGAVYAGRVVHFDPERDLAVVAVDDADLPVLPTGADLEDGDSAHIMGYPAGGPFSLDPAEVQARGSVPISSIYGGETGMLEIYQLHADVRQGGSGGPLLSTDGSVAGVVFARSAADVAVGYAITGDEARDVFTQAEDWERTVSTGQCIQGG</sequence>
<proteinExistence type="predicted"/>
<evidence type="ECO:0000313" key="6">
    <source>
        <dbReference type="EMBL" id="SFV22247.1"/>
    </source>
</evidence>
<gene>
    <name evidence="6" type="ORF">SAMN04487966_103276</name>
</gene>
<accession>A0A1I7MJZ2</accession>
<evidence type="ECO:0000256" key="1">
    <source>
        <dbReference type="ARBA" id="ARBA00004141"/>
    </source>
</evidence>
<feature type="transmembrane region" description="Helical" evidence="5">
    <location>
        <begin position="36"/>
        <end position="56"/>
    </location>
</feature>
<dbReference type="InterPro" id="IPR003825">
    <property type="entry name" value="Colicin-V_CvpA"/>
</dbReference>
<organism evidence="6 7">
    <name type="scientific">Micrococcus terreus</name>
    <dbReference type="NCBI Taxonomy" id="574650"/>
    <lineage>
        <taxon>Bacteria</taxon>
        <taxon>Bacillati</taxon>
        <taxon>Actinomycetota</taxon>
        <taxon>Actinomycetes</taxon>
        <taxon>Micrococcales</taxon>
        <taxon>Micrococcaceae</taxon>
        <taxon>Micrococcus</taxon>
    </lineage>
</organism>
<evidence type="ECO:0000256" key="5">
    <source>
        <dbReference type="SAM" id="Phobius"/>
    </source>
</evidence>
<evidence type="ECO:0000256" key="4">
    <source>
        <dbReference type="ARBA" id="ARBA00023136"/>
    </source>
</evidence>
<dbReference type="GO" id="GO:0009403">
    <property type="term" value="P:toxin biosynthetic process"/>
    <property type="evidence" value="ECO:0007669"/>
    <property type="project" value="InterPro"/>
</dbReference>
<reference evidence="6 7" key="1">
    <citation type="submission" date="2016-10" db="EMBL/GenBank/DDBJ databases">
        <authorList>
            <person name="de Groot N.N."/>
        </authorList>
    </citation>
    <scope>NUCLEOTIDE SEQUENCE [LARGE SCALE GENOMIC DNA]</scope>
    <source>
        <strain evidence="6 7">CGMCC 1.7054</strain>
    </source>
</reference>
<dbReference type="InterPro" id="IPR009003">
    <property type="entry name" value="Peptidase_S1_PA"/>
</dbReference>
<evidence type="ECO:0000256" key="2">
    <source>
        <dbReference type="ARBA" id="ARBA00022692"/>
    </source>
</evidence>
<protein>
    <submittedName>
        <fullName evidence="6">Colicin V production protein</fullName>
    </submittedName>
</protein>
<dbReference type="PANTHER" id="PTHR22939:SF129">
    <property type="entry name" value="SERINE PROTEASE HTRA2, MITOCHONDRIAL"/>
    <property type="match status" value="1"/>
</dbReference>
<dbReference type="Gene3D" id="2.40.10.10">
    <property type="entry name" value="Trypsin-like serine proteases"/>
    <property type="match status" value="2"/>
</dbReference>
<evidence type="ECO:0000256" key="3">
    <source>
        <dbReference type="ARBA" id="ARBA00022989"/>
    </source>
</evidence>
<dbReference type="AlphaFoldDB" id="A0A1I7MJZ2"/>
<dbReference type="NCBIfam" id="NF033740">
    <property type="entry name" value="MarP_fam_protase"/>
    <property type="match status" value="1"/>
</dbReference>
<comment type="subcellular location">
    <subcellularLocation>
        <location evidence="1">Membrane</location>
        <topology evidence="1">Multi-pass membrane protein</topology>
    </subcellularLocation>
</comment>
<dbReference type="EMBL" id="FPCG01000003">
    <property type="protein sequence ID" value="SFV22247.1"/>
    <property type="molecule type" value="Genomic_DNA"/>
</dbReference>
<dbReference type="PRINTS" id="PR00834">
    <property type="entry name" value="PROTEASES2C"/>
</dbReference>
<keyword evidence="2 5" id="KW-0812">Transmembrane</keyword>
<dbReference type="STRING" id="574650.SAMN04487966_103276"/>
<dbReference type="GO" id="GO:0004252">
    <property type="term" value="F:serine-type endopeptidase activity"/>
    <property type="evidence" value="ECO:0007669"/>
    <property type="project" value="InterPro"/>
</dbReference>
<feature type="transmembrane region" description="Helical" evidence="5">
    <location>
        <begin position="6"/>
        <end position="24"/>
    </location>
</feature>
<evidence type="ECO:0000313" key="7">
    <source>
        <dbReference type="Proteomes" id="UP000198881"/>
    </source>
</evidence>
<dbReference type="GO" id="GO:0016020">
    <property type="term" value="C:membrane"/>
    <property type="evidence" value="ECO:0007669"/>
    <property type="project" value="UniProtKB-SubCell"/>
</dbReference>
<dbReference type="Pfam" id="PF13365">
    <property type="entry name" value="Trypsin_2"/>
    <property type="match status" value="1"/>
</dbReference>
<feature type="transmembrane region" description="Helical" evidence="5">
    <location>
        <begin position="106"/>
        <end position="129"/>
    </location>
</feature>
<keyword evidence="4 5" id="KW-0472">Membrane</keyword>
<dbReference type="InterPro" id="IPR047680">
    <property type="entry name" value="MarP-like"/>
</dbReference>
<dbReference type="Pfam" id="PF02674">
    <property type="entry name" value="Colicin_V"/>
    <property type="match status" value="1"/>
</dbReference>